<comment type="subcellular location">
    <subcellularLocation>
        <location evidence="9">Lysosome membrane</location>
        <topology evidence="9">Peripheral membrane protein</topology>
    </subcellularLocation>
    <subcellularLocation>
        <location evidence="1">Secreted</location>
    </subcellularLocation>
</comment>
<dbReference type="EMBL" id="SWLB01000023">
    <property type="protein sequence ID" value="KAF3323363.1"/>
    <property type="molecule type" value="Genomic_DNA"/>
</dbReference>
<evidence type="ECO:0000313" key="13">
    <source>
        <dbReference type="Proteomes" id="UP000623129"/>
    </source>
</evidence>
<dbReference type="Pfam" id="PF03662">
    <property type="entry name" value="Glyco_hydro_79n"/>
    <property type="match status" value="1"/>
</dbReference>
<dbReference type="Gene3D" id="3.20.20.80">
    <property type="entry name" value="Glycosidases"/>
    <property type="match status" value="1"/>
</dbReference>
<reference evidence="12" key="1">
    <citation type="submission" date="2020-01" db="EMBL/GenBank/DDBJ databases">
        <title>Genome sequence of Kobresia littledalei, the first chromosome-level genome in the family Cyperaceae.</title>
        <authorList>
            <person name="Qu G."/>
        </authorList>
    </citation>
    <scope>NUCLEOTIDE SEQUENCE</scope>
    <source>
        <strain evidence="12">C.B.Clarke</strain>
        <tissue evidence="12">Leaf</tissue>
    </source>
</reference>
<evidence type="ECO:0000256" key="2">
    <source>
        <dbReference type="ARBA" id="ARBA00009800"/>
    </source>
</evidence>
<dbReference type="PROSITE" id="PS51257">
    <property type="entry name" value="PROKAR_LIPOPROTEIN"/>
    <property type="match status" value="1"/>
</dbReference>
<dbReference type="InterPro" id="IPR005199">
    <property type="entry name" value="Glyco_hydro_79"/>
</dbReference>
<evidence type="ECO:0000256" key="3">
    <source>
        <dbReference type="ARBA" id="ARBA00022525"/>
    </source>
</evidence>
<dbReference type="AlphaFoldDB" id="A0A833QPK7"/>
<dbReference type="OrthoDB" id="726732at2759"/>
<evidence type="ECO:0000256" key="4">
    <source>
        <dbReference type="ARBA" id="ARBA00022729"/>
    </source>
</evidence>
<dbReference type="GO" id="GO:0009505">
    <property type="term" value="C:plant-type cell wall"/>
    <property type="evidence" value="ECO:0007669"/>
    <property type="project" value="TreeGrafter"/>
</dbReference>
<dbReference type="Proteomes" id="UP000623129">
    <property type="component" value="Unassembled WGS sequence"/>
</dbReference>
<keyword evidence="13" id="KW-1185">Reference proteome</keyword>
<keyword evidence="4 11" id="KW-0732">Signal</keyword>
<organism evidence="12 13">
    <name type="scientific">Carex littledalei</name>
    <dbReference type="NCBI Taxonomy" id="544730"/>
    <lineage>
        <taxon>Eukaryota</taxon>
        <taxon>Viridiplantae</taxon>
        <taxon>Streptophyta</taxon>
        <taxon>Embryophyta</taxon>
        <taxon>Tracheophyta</taxon>
        <taxon>Spermatophyta</taxon>
        <taxon>Magnoliopsida</taxon>
        <taxon>Liliopsida</taxon>
        <taxon>Poales</taxon>
        <taxon>Cyperaceae</taxon>
        <taxon>Cyperoideae</taxon>
        <taxon>Cariceae</taxon>
        <taxon>Carex</taxon>
        <taxon>Carex subgen. Euthyceras</taxon>
    </lineage>
</organism>
<evidence type="ECO:0000256" key="1">
    <source>
        <dbReference type="ARBA" id="ARBA00004613"/>
    </source>
</evidence>
<evidence type="ECO:0000256" key="5">
    <source>
        <dbReference type="ARBA" id="ARBA00022801"/>
    </source>
</evidence>
<comment type="caution">
    <text evidence="12">The sequence shown here is derived from an EMBL/GenBank/DDBJ whole genome shotgun (WGS) entry which is preliminary data.</text>
</comment>
<comment type="function">
    <text evidence="10">Endoglycosidase which is a cell surface and extracellular matrix-degrading enzyme. Cleaves heparan sulfate proteoglycans (HSPGs) into heparan sulfate side chains and core proteoglycans.</text>
</comment>
<dbReference type="PANTHER" id="PTHR14363:SF13">
    <property type="entry name" value="OS07G0598400 PROTEIN"/>
    <property type="match status" value="1"/>
</dbReference>
<feature type="signal peptide" evidence="11">
    <location>
        <begin position="1"/>
        <end position="27"/>
    </location>
</feature>
<evidence type="ECO:0000256" key="7">
    <source>
        <dbReference type="ARBA" id="ARBA00023180"/>
    </source>
</evidence>
<evidence type="ECO:0000313" key="12">
    <source>
        <dbReference type="EMBL" id="KAF3323363.1"/>
    </source>
</evidence>
<feature type="chain" id="PRO_5032405966" evidence="11">
    <location>
        <begin position="28"/>
        <end position="399"/>
    </location>
</feature>
<comment type="similarity">
    <text evidence="2">Belongs to the glycosyl hydrolase 79 family.</text>
</comment>
<dbReference type="PANTHER" id="PTHR14363">
    <property type="entry name" value="HEPARANASE-RELATED"/>
    <property type="match status" value="1"/>
</dbReference>
<keyword evidence="3" id="KW-0964">Secreted</keyword>
<sequence length="399" mass="44560">MACKLVGFSFLLFSCLILAISASPSLADNVTVTVRAITAIQETDGNLVCATIDWWPKEKCDYGWCPWYNSSIINLDLTNPILYNAVKAFKTLRIRLGGSLQDQVIYGVGKYRKGCEDFKKDPNGLFTFSSGCLTMSRWDEINAFFSKTGAILTFGLNALNGRERAINSTEYVGPWDATNARHFIKHTVSKGYKIESWEFGNELCGEGVSAKVNATRYAMDLIKLKKIIHRMYRGFNAQDRPKLLTPGGFFNMPWFAEMLQVSGPNVVNVVTHHIYNLGPGNDNRLINRILDPFYLSQVAKMYKAVQYVVRNFGPWSTPWIGESGGAYNSGGKGVSDSFVDSFWYLDQLAMVSVYGHSVFCRQALIGGNYGLLDPTTFVPNPDYYRQCTSLEPIDGKASP</sequence>
<keyword evidence="5" id="KW-0378">Hydrolase</keyword>
<evidence type="ECO:0000256" key="6">
    <source>
        <dbReference type="ARBA" id="ARBA00023136"/>
    </source>
</evidence>
<dbReference type="SUPFAM" id="SSF51445">
    <property type="entry name" value="(Trans)glycosidases"/>
    <property type="match status" value="1"/>
</dbReference>
<protein>
    <submittedName>
        <fullName evidence="12">Heparanase-like protein 2</fullName>
    </submittedName>
</protein>
<dbReference type="GO" id="GO:0005765">
    <property type="term" value="C:lysosomal membrane"/>
    <property type="evidence" value="ECO:0007669"/>
    <property type="project" value="UniProtKB-SubCell"/>
</dbReference>
<gene>
    <name evidence="12" type="ORF">FCM35_KLT12094</name>
</gene>
<dbReference type="FunFam" id="3.20.20.80:FF:000023">
    <property type="entry name" value="heparanase-like protein 3"/>
    <property type="match status" value="1"/>
</dbReference>
<keyword evidence="6" id="KW-0472">Membrane</keyword>
<evidence type="ECO:0000256" key="9">
    <source>
        <dbReference type="ARBA" id="ARBA00023765"/>
    </source>
</evidence>
<keyword evidence="8" id="KW-0458">Lysosome</keyword>
<evidence type="ECO:0000256" key="11">
    <source>
        <dbReference type="SAM" id="SignalP"/>
    </source>
</evidence>
<keyword evidence="7" id="KW-0325">Glycoprotein</keyword>
<name>A0A833QPK7_9POAL</name>
<accession>A0A833QPK7</accession>
<dbReference type="InterPro" id="IPR017853">
    <property type="entry name" value="GH"/>
</dbReference>
<evidence type="ECO:0000256" key="8">
    <source>
        <dbReference type="ARBA" id="ARBA00023228"/>
    </source>
</evidence>
<dbReference type="GO" id="GO:0005576">
    <property type="term" value="C:extracellular region"/>
    <property type="evidence" value="ECO:0007669"/>
    <property type="project" value="UniProtKB-SubCell"/>
</dbReference>
<proteinExistence type="inferred from homology"/>
<dbReference type="GO" id="GO:0004566">
    <property type="term" value="F:beta-glucuronidase activity"/>
    <property type="evidence" value="ECO:0007669"/>
    <property type="project" value="TreeGrafter"/>
</dbReference>
<evidence type="ECO:0000256" key="10">
    <source>
        <dbReference type="ARBA" id="ARBA00055929"/>
    </source>
</evidence>